<reference evidence="1" key="1">
    <citation type="submission" date="2024-05" db="EMBL/GenBank/DDBJ databases">
        <title>30 novel species of actinomycetes from the DSMZ collection.</title>
        <authorList>
            <person name="Nouioui I."/>
        </authorList>
    </citation>
    <scope>NUCLEOTIDE SEQUENCE</scope>
    <source>
        <strain evidence="1">DSM 40712</strain>
    </source>
</reference>
<name>A0ABU3AGW6_9ACTN</name>
<keyword evidence="2" id="KW-1185">Reference proteome</keyword>
<proteinExistence type="predicted"/>
<evidence type="ECO:0000313" key="1">
    <source>
        <dbReference type="EMBL" id="MDT0608792.1"/>
    </source>
</evidence>
<accession>A0ABU3AGW6</accession>
<dbReference type="EMBL" id="JAVRFH010000001">
    <property type="protein sequence ID" value="MDT0608792.1"/>
    <property type="molecule type" value="Genomic_DNA"/>
</dbReference>
<dbReference type="RefSeq" id="WP_311570381.1">
    <property type="nucleotide sequence ID" value="NZ_JAVRFH010000001.1"/>
</dbReference>
<protein>
    <submittedName>
        <fullName evidence="1">Uncharacterized protein</fullName>
    </submittedName>
</protein>
<dbReference type="Proteomes" id="UP001180724">
    <property type="component" value="Unassembled WGS sequence"/>
</dbReference>
<organism evidence="1 2">
    <name type="scientific">Streptomyces lancefieldiae</name>
    <dbReference type="NCBI Taxonomy" id="3075520"/>
    <lineage>
        <taxon>Bacteria</taxon>
        <taxon>Bacillati</taxon>
        <taxon>Actinomycetota</taxon>
        <taxon>Actinomycetes</taxon>
        <taxon>Kitasatosporales</taxon>
        <taxon>Streptomycetaceae</taxon>
        <taxon>Streptomyces</taxon>
    </lineage>
</organism>
<sequence length="282" mass="31883">MTAADRQPPHHKTITCYTDYKCRLPECVQRYREWGRARYRAKANGEPGRYTDAEPVRQHLLKLYAADIGIHAIAASTGLTYLAVRSFTHHEYGNRRPRRRRCTPATAAKILAVTEANIVTGRIDATGTVRRLQALVAIGWPLEQIGPHAGLSPENLHQLTKRERVLSSTARRVAEAYELLRHKKPTRNGVDKRSATRARNRAAANRWPTPAYWADRMDVIDDPDFEPLYGVTKREIVAQDANELIRFSGLDRATAAERLGVSKAYIDHAFRDHPQYAVEVAA</sequence>
<gene>
    <name evidence="1" type="ORF">RM812_00820</name>
</gene>
<evidence type="ECO:0000313" key="2">
    <source>
        <dbReference type="Proteomes" id="UP001180724"/>
    </source>
</evidence>
<comment type="caution">
    <text evidence="1">The sequence shown here is derived from an EMBL/GenBank/DDBJ whole genome shotgun (WGS) entry which is preliminary data.</text>
</comment>